<dbReference type="Proteomes" id="UP000076490">
    <property type="component" value="Unassembled WGS sequence"/>
</dbReference>
<dbReference type="NCBIfam" id="NF002571">
    <property type="entry name" value="PRK02220.1"/>
    <property type="match status" value="1"/>
</dbReference>
<feature type="active site" description="Proton acceptor; via imino nitrogen" evidence="3">
    <location>
        <position position="2"/>
    </location>
</feature>
<reference evidence="6 7" key="1">
    <citation type="submission" date="2016-01" db="EMBL/GenBank/DDBJ databases">
        <title>Whole genome sequencing of Bhargavaea cecembensis T14.</title>
        <authorList>
            <person name="Hong K.W."/>
        </authorList>
    </citation>
    <scope>NUCLEOTIDE SEQUENCE [LARGE SCALE GENOMIC DNA]</scope>
    <source>
        <strain evidence="6 7">T14</strain>
    </source>
</reference>
<dbReference type="AlphaFoldDB" id="A0A163F291"/>
<dbReference type="RefSeq" id="WP_063181491.1">
    <property type="nucleotide sequence ID" value="NZ_LQNT01000010.1"/>
</dbReference>
<dbReference type="OrthoDB" id="9804765at2"/>
<evidence type="ECO:0000256" key="2">
    <source>
        <dbReference type="ARBA" id="ARBA00023235"/>
    </source>
</evidence>
<feature type="domain" description="4-oxalocrotonate tautomerase-like" evidence="5">
    <location>
        <begin position="2"/>
        <end position="61"/>
    </location>
</feature>
<comment type="similarity">
    <text evidence="1 4">Belongs to the 4-oxalocrotonate tautomerase family.</text>
</comment>
<dbReference type="Gene3D" id="3.30.429.10">
    <property type="entry name" value="Macrophage Migration Inhibitory Factor"/>
    <property type="match status" value="1"/>
</dbReference>
<evidence type="ECO:0000256" key="4">
    <source>
        <dbReference type="RuleBase" id="RU362032"/>
    </source>
</evidence>
<sequence>MPFIQVNILEGRSPEKKEQFIREVTHLASDVLDAPEETVRVMINEMKPEHWGIAGESVKKRREQVK</sequence>
<dbReference type="CDD" id="cd00491">
    <property type="entry name" value="4Oxalocrotonate_Tautomerase"/>
    <property type="match status" value="1"/>
</dbReference>
<evidence type="ECO:0000259" key="5">
    <source>
        <dbReference type="Pfam" id="PF01361"/>
    </source>
</evidence>
<dbReference type="InterPro" id="IPR018191">
    <property type="entry name" value="4-OT"/>
</dbReference>
<dbReference type="InterPro" id="IPR004370">
    <property type="entry name" value="4-OT-like_dom"/>
</dbReference>
<dbReference type="GO" id="GO:0016853">
    <property type="term" value="F:isomerase activity"/>
    <property type="evidence" value="ECO:0007669"/>
    <property type="project" value="UniProtKB-UniRule"/>
</dbReference>
<accession>A0A163F291</accession>
<dbReference type="InterPro" id="IPR014347">
    <property type="entry name" value="Tautomerase/MIF_sf"/>
</dbReference>
<evidence type="ECO:0000256" key="3">
    <source>
        <dbReference type="PIRSR" id="PIRSR618191-1"/>
    </source>
</evidence>
<dbReference type="NCBIfam" id="TIGR00013">
    <property type="entry name" value="taut"/>
    <property type="match status" value="1"/>
</dbReference>
<evidence type="ECO:0000313" key="6">
    <source>
        <dbReference type="EMBL" id="KZE37777.1"/>
    </source>
</evidence>
<dbReference type="PANTHER" id="PTHR35530">
    <property type="entry name" value="TAUTOMERASE-RELATED"/>
    <property type="match status" value="1"/>
</dbReference>
<keyword evidence="2 4" id="KW-0413">Isomerase</keyword>
<dbReference type="EC" id="5.3.2.-" evidence="4"/>
<evidence type="ECO:0000313" key="7">
    <source>
        <dbReference type="Proteomes" id="UP000076490"/>
    </source>
</evidence>
<protein>
    <recommendedName>
        <fullName evidence="4">Tautomerase</fullName>
        <ecNumber evidence="4">5.3.2.-</ecNumber>
    </recommendedName>
</protein>
<organism evidence="6 7">
    <name type="scientific">Bhargavaea cecembensis</name>
    <dbReference type="NCBI Taxonomy" id="394098"/>
    <lineage>
        <taxon>Bacteria</taxon>
        <taxon>Bacillati</taxon>
        <taxon>Bacillota</taxon>
        <taxon>Bacilli</taxon>
        <taxon>Bacillales</taxon>
        <taxon>Caryophanaceae</taxon>
        <taxon>Bhargavaea</taxon>
    </lineage>
</organism>
<dbReference type="PANTHER" id="PTHR35530:SF1">
    <property type="entry name" value="2-HYDROXYMUCONATE TAUTOMERASE"/>
    <property type="match status" value="1"/>
</dbReference>
<proteinExistence type="inferred from homology"/>
<gene>
    <name evidence="6" type="ORF">AV656_09605</name>
</gene>
<comment type="caution">
    <text evidence="6">The sequence shown here is derived from an EMBL/GenBank/DDBJ whole genome shotgun (WGS) entry which is preliminary data.</text>
</comment>
<name>A0A163F291_9BACL</name>
<evidence type="ECO:0000256" key="1">
    <source>
        <dbReference type="ARBA" id="ARBA00006723"/>
    </source>
</evidence>
<dbReference type="EMBL" id="LQNT01000010">
    <property type="protein sequence ID" value="KZE37777.1"/>
    <property type="molecule type" value="Genomic_DNA"/>
</dbReference>
<dbReference type="Pfam" id="PF01361">
    <property type="entry name" value="Tautomerase"/>
    <property type="match status" value="1"/>
</dbReference>
<dbReference type="SUPFAM" id="SSF55331">
    <property type="entry name" value="Tautomerase/MIF"/>
    <property type="match status" value="1"/>
</dbReference>